<organism evidence="1 2">
    <name type="scientific">Acinetobacter pittii</name>
    <name type="common">Acinetobacter genomosp. 3</name>
    <dbReference type="NCBI Taxonomy" id="48296"/>
    <lineage>
        <taxon>Bacteria</taxon>
        <taxon>Pseudomonadati</taxon>
        <taxon>Pseudomonadota</taxon>
        <taxon>Gammaproteobacteria</taxon>
        <taxon>Moraxellales</taxon>
        <taxon>Moraxellaceae</taxon>
        <taxon>Acinetobacter</taxon>
        <taxon>Acinetobacter calcoaceticus/baumannii complex</taxon>
    </lineage>
</organism>
<evidence type="ECO:0000313" key="2">
    <source>
        <dbReference type="Proteomes" id="UP000660083"/>
    </source>
</evidence>
<sequence length="147" mass="16446">MMNKTQWSNRLLLIFSLIFSLVGCVSLGSNATYDMATTSFNYDPSYTSYMVELNGSEIGGGFGGGTNTSSVKIGPQIVTWGETNSKRKHVAKNQVLLTKEQLKGKKSLAVHIYPDDTVEISTSNDWPEPIQKGLDWRTEIWKKIHRN</sequence>
<proteinExistence type="predicted"/>
<dbReference type="RefSeq" id="WP_196257430.1">
    <property type="nucleotide sequence ID" value="NZ_CP139262.1"/>
</dbReference>
<name>A0A8I1H8V0_ACIPI</name>
<evidence type="ECO:0008006" key="3">
    <source>
        <dbReference type="Google" id="ProtNLM"/>
    </source>
</evidence>
<protein>
    <recommendedName>
        <fullName evidence="3">DUF3304 domain-containing protein</fullName>
    </recommendedName>
</protein>
<dbReference type="AlphaFoldDB" id="A0A8I1H8V0"/>
<accession>A0A8I1H8V0</accession>
<gene>
    <name evidence="1" type="ORF">JDA50_06595</name>
</gene>
<dbReference type="Proteomes" id="UP000660083">
    <property type="component" value="Unassembled WGS sequence"/>
</dbReference>
<dbReference type="PROSITE" id="PS51257">
    <property type="entry name" value="PROKAR_LIPOPROTEIN"/>
    <property type="match status" value="1"/>
</dbReference>
<evidence type="ECO:0000313" key="1">
    <source>
        <dbReference type="EMBL" id="MBK1444110.1"/>
    </source>
</evidence>
<dbReference type="EMBL" id="JAEFCT010000004">
    <property type="protein sequence ID" value="MBK1444110.1"/>
    <property type="molecule type" value="Genomic_DNA"/>
</dbReference>
<reference evidence="1" key="1">
    <citation type="submission" date="2020-12" db="EMBL/GenBank/DDBJ databases">
        <authorList>
            <person name="Chopjitt P."/>
        </authorList>
    </citation>
    <scope>NUCLEOTIDE SEQUENCE</scope>
    <source>
        <strain evidence="1">AP1</strain>
    </source>
</reference>
<comment type="caution">
    <text evidence="1">The sequence shown here is derived from an EMBL/GenBank/DDBJ whole genome shotgun (WGS) entry which is preliminary data.</text>
</comment>